<dbReference type="EMBL" id="UOGL01000528">
    <property type="protein sequence ID" value="VAX41281.1"/>
    <property type="molecule type" value="Genomic_DNA"/>
</dbReference>
<dbReference type="CDD" id="cd04193">
    <property type="entry name" value="UDPGlcNAc_PPase"/>
    <property type="match status" value="1"/>
</dbReference>
<reference evidence="5" key="1">
    <citation type="submission" date="2018-06" db="EMBL/GenBank/DDBJ databases">
        <authorList>
            <person name="Zhirakovskaya E."/>
        </authorList>
    </citation>
    <scope>NUCLEOTIDE SEQUENCE</scope>
</reference>
<feature type="non-terminal residue" evidence="5">
    <location>
        <position position="418"/>
    </location>
</feature>
<dbReference type="InterPro" id="IPR002618">
    <property type="entry name" value="UDPGP_fam"/>
</dbReference>
<dbReference type="InterPro" id="IPR029044">
    <property type="entry name" value="Nucleotide-diphossugar_trans"/>
</dbReference>
<keyword evidence="2 5" id="KW-0808">Transferase</keyword>
<accession>A0A3B1DQY4</accession>
<evidence type="ECO:0000256" key="4">
    <source>
        <dbReference type="SAM" id="MobiDB-lite"/>
    </source>
</evidence>
<organism evidence="5">
    <name type="scientific">hydrothermal vent metagenome</name>
    <dbReference type="NCBI Taxonomy" id="652676"/>
    <lineage>
        <taxon>unclassified sequences</taxon>
        <taxon>metagenomes</taxon>
        <taxon>ecological metagenomes</taxon>
    </lineage>
</organism>
<gene>
    <name evidence="5" type="ORF">MNBD_PLANCTO02-1993</name>
</gene>
<comment type="similarity">
    <text evidence="1">Belongs to the UDPGP type 1 family.</text>
</comment>
<dbReference type="Gene3D" id="3.90.550.10">
    <property type="entry name" value="Spore Coat Polysaccharide Biosynthesis Protein SpsA, Chain A"/>
    <property type="match status" value="1"/>
</dbReference>
<evidence type="ECO:0000256" key="2">
    <source>
        <dbReference type="ARBA" id="ARBA00022679"/>
    </source>
</evidence>
<name>A0A3B1DQY4_9ZZZZ</name>
<dbReference type="SUPFAM" id="SSF53448">
    <property type="entry name" value="Nucleotide-diphospho-sugar transferases"/>
    <property type="match status" value="1"/>
</dbReference>
<dbReference type="PANTHER" id="PTHR11952">
    <property type="entry name" value="UDP- GLUCOSE PYROPHOSPHORYLASE"/>
    <property type="match status" value="1"/>
</dbReference>
<evidence type="ECO:0000256" key="3">
    <source>
        <dbReference type="ARBA" id="ARBA00022695"/>
    </source>
</evidence>
<proteinExistence type="inferred from homology"/>
<dbReference type="EC" id="2.7.7.23" evidence="5"/>
<evidence type="ECO:0000313" key="5">
    <source>
        <dbReference type="EMBL" id="VAX41281.1"/>
    </source>
</evidence>
<dbReference type="GO" id="GO:0003977">
    <property type="term" value="F:UDP-N-acetylglucosamine diphosphorylase activity"/>
    <property type="evidence" value="ECO:0007669"/>
    <property type="project" value="UniProtKB-EC"/>
</dbReference>
<feature type="region of interest" description="Disordered" evidence="4">
    <location>
        <begin position="399"/>
        <end position="418"/>
    </location>
</feature>
<sequence length="418" mass="46245">MSKPVPVELQNQLRQFGQEHLLAGWENLSDAEVANFIQQLEAIDFEQLQQLYQSHHSQLSSHDETSAEEAMPPENLVRLPVTQEEKQQWQTATVVGKEILAAGKVGIILVAGGQGTRLGFPHPKGMFPIGPVSERTLFQHLIEQAIERGQQAGVGIPYFVMTSDATHEETIAHFAEQNNFGIAPDNLFFFKQGNMPAVDAKTGKLLLEKQGQLCLSPDGHGGMVAALGDSGLLSKMQSRGIEYLYYHQVDNPTAIVCDPVFLGFHQLRRSEMSTKVAAKRNAEEKMGVVVSLNGMTQIIEYSDLPDAVAAKTDEENKLLLWAGNMAIHLFNRSFLEQLNTQHNSLPFHVAHKEVPCINATGEPVKPTAPNANKFERFIFDALPHTKTALVVEANRQREFNPVKNKKGNDSPETSRAAL</sequence>
<evidence type="ECO:0000256" key="1">
    <source>
        <dbReference type="ARBA" id="ARBA00010401"/>
    </source>
</evidence>
<dbReference type="Pfam" id="PF01704">
    <property type="entry name" value="UDPGP"/>
    <property type="match status" value="1"/>
</dbReference>
<dbReference type="AlphaFoldDB" id="A0A3B1DQY4"/>
<dbReference type="PANTHER" id="PTHR11952:SF2">
    <property type="entry name" value="LD24639P"/>
    <property type="match status" value="1"/>
</dbReference>
<feature type="region of interest" description="Disordered" evidence="4">
    <location>
        <begin position="54"/>
        <end position="73"/>
    </location>
</feature>
<dbReference type="InterPro" id="IPR039741">
    <property type="entry name" value="UDP-sugar_pyrophosphorylase"/>
</dbReference>
<protein>
    <submittedName>
        <fullName evidence="5">N-acetylglucosamine-1-phosphate uridyltransferase eukaryotic</fullName>
        <ecNumber evidence="5">2.7.7.23</ecNumber>
    </submittedName>
</protein>
<keyword evidence="3 5" id="KW-0548">Nucleotidyltransferase</keyword>